<dbReference type="STRING" id="1194090.SAMN05443144_12365"/>
<dbReference type="Pfam" id="PF02597">
    <property type="entry name" value="ThiS"/>
    <property type="match status" value="1"/>
</dbReference>
<protein>
    <submittedName>
        <fullName evidence="1">Sulfur carrier protein ThiS</fullName>
    </submittedName>
</protein>
<dbReference type="SUPFAM" id="SSF54285">
    <property type="entry name" value="MoaD/ThiS"/>
    <property type="match status" value="1"/>
</dbReference>
<dbReference type="Proteomes" id="UP000184041">
    <property type="component" value="Unassembled WGS sequence"/>
</dbReference>
<dbReference type="PANTHER" id="PTHR34472:SF1">
    <property type="entry name" value="SULFUR CARRIER PROTEIN THIS"/>
    <property type="match status" value="1"/>
</dbReference>
<dbReference type="EMBL" id="FQUS01000023">
    <property type="protein sequence ID" value="SHG28314.1"/>
    <property type="molecule type" value="Genomic_DNA"/>
</dbReference>
<keyword evidence="2" id="KW-1185">Reference proteome</keyword>
<name>A0A1M5IIW6_9BACT</name>
<gene>
    <name evidence="1" type="ORF">SAMN05443144_12365</name>
</gene>
<dbReference type="AlphaFoldDB" id="A0A1M5IIW6"/>
<dbReference type="InterPro" id="IPR003749">
    <property type="entry name" value="ThiS/MoaD-like"/>
</dbReference>
<evidence type="ECO:0000313" key="2">
    <source>
        <dbReference type="Proteomes" id="UP000184041"/>
    </source>
</evidence>
<organism evidence="1 2">
    <name type="scientific">Fodinibius roseus</name>
    <dbReference type="NCBI Taxonomy" id="1194090"/>
    <lineage>
        <taxon>Bacteria</taxon>
        <taxon>Pseudomonadati</taxon>
        <taxon>Balneolota</taxon>
        <taxon>Balneolia</taxon>
        <taxon>Balneolales</taxon>
        <taxon>Balneolaceae</taxon>
        <taxon>Fodinibius</taxon>
    </lineage>
</organism>
<dbReference type="InterPro" id="IPR012675">
    <property type="entry name" value="Beta-grasp_dom_sf"/>
</dbReference>
<accession>A0A1M5IIW6</accession>
<proteinExistence type="predicted"/>
<dbReference type="NCBIfam" id="TIGR01683">
    <property type="entry name" value="thiS"/>
    <property type="match status" value="1"/>
</dbReference>
<dbReference type="OrthoDB" id="1525151at2"/>
<reference evidence="1 2" key="1">
    <citation type="submission" date="2016-11" db="EMBL/GenBank/DDBJ databases">
        <authorList>
            <person name="Jaros S."/>
            <person name="Januszkiewicz K."/>
            <person name="Wedrychowicz H."/>
        </authorList>
    </citation>
    <scope>NUCLEOTIDE SEQUENCE [LARGE SCALE GENOMIC DNA]</scope>
    <source>
        <strain evidence="1 2">DSM 21986</strain>
    </source>
</reference>
<dbReference type="RefSeq" id="WP_073067455.1">
    <property type="nucleotide sequence ID" value="NZ_FQUS01000023.1"/>
</dbReference>
<dbReference type="InterPro" id="IPR016155">
    <property type="entry name" value="Mopterin_synth/thiamin_S_b"/>
</dbReference>
<dbReference type="InterPro" id="IPR010035">
    <property type="entry name" value="Thi_S"/>
</dbReference>
<evidence type="ECO:0000313" key="1">
    <source>
        <dbReference type="EMBL" id="SHG28314.1"/>
    </source>
</evidence>
<dbReference type="Gene3D" id="3.10.20.30">
    <property type="match status" value="1"/>
</dbReference>
<dbReference type="PANTHER" id="PTHR34472">
    <property type="entry name" value="SULFUR CARRIER PROTEIN THIS"/>
    <property type="match status" value="1"/>
</dbReference>
<sequence length="67" mass="7542">MKLIVNGEQVKTETDTLEQLLHTFELEDAEKGVAVAVNDAVVTKDKWPDYQLDEQDRVEIIRATQGG</sequence>